<gene>
    <name evidence="2" type="ORF">D0Y65_037877</name>
</gene>
<evidence type="ECO:0000313" key="2">
    <source>
        <dbReference type="EMBL" id="RZB67760.1"/>
    </source>
</evidence>
<reference evidence="2 3" key="1">
    <citation type="submission" date="2018-09" db="EMBL/GenBank/DDBJ databases">
        <title>A high-quality reference genome of wild soybean provides a powerful tool to mine soybean genomes.</title>
        <authorList>
            <person name="Xie M."/>
            <person name="Chung C.Y.L."/>
            <person name="Li M.-W."/>
            <person name="Wong F.-L."/>
            <person name="Chan T.-F."/>
            <person name="Lam H.-M."/>
        </authorList>
    </citation>
    <scope>NUCLEOTIDE SEQUENCE [LARGE SCALE GENOMIC DNA]</scope>
    <source>
        <strain evidence="3">cv. W05</strain>
        <tissue evidence="2">Hypocotyl of etiolated seedlings</tissue>
    </source>
</reference>
<dbReference type="Proteomes" id="UP000289340">
    <property type="component" value="Chromosome 14"/>
</dbReference>
<accession>A0A445H2A8</accession>
<keyword evidence="3" id="KW-1185">Reference proteome</keyword>
<keyword evidence="1" id="KW-0732">Signal</keyword>
<dbReference type="AlphaFoldDB" id="A0A445H2A8"/>
<name>A0A445H2A8_GLYSO</name>
<sequence>MFPLLLLSLCCSVEVAQTQLQFISFTPYISPATVLLSYEKMVQNLKVFMYKPNKPQLKCATTVESLFYSSLQNSTYLTQDPEEAHLFFFPFFLNLSTRFLARVLTRIRKDFILGVWRGGVWERRVVHREALRVGCVPVVVTRDSSTTCVYGCVELERKDSVCEKCARSDVFVGQHVEGTTKANEKIGCGGEYAPQVEPASFALRCVQHYMYQMP</sequence>
<feature type="signal peptide" evidence="1">
    <location>
        <begin position="1"/>
        <end position="18"/>
    </location>
</feature>
<protein>
    <submittedName>
        <fullName evidence="2">Uncharacterized protein</fullName>
    </submittedName>
</protein>
<comment type="caution">
    <text evidence="2">The sequence shown here is derived from an EMBL/GenBank/DDBJ whole genome shotgun (WGS) entry which is preliminary data.</text>
</comment>
<evidence type="ECO:0000313" key="3">
    <source>
        <dbReference type="Proteomes" id="UP000289340"/>
    </source>
</evidence>
<organism evidence="2 3">
    <name type="scientific">Glycine soja</name>
    <name type="common">Wild soybean</name>
    <dbReference type="NCBI Taxonomy" id="3848"/>
    <lineage>
        <taxon>Eukaryota</taxon>
        <taxon>Viridiplantae</taxon>
        <taxon>Streptophyta</taxon>
        <taxon>Embryophyta</taxon>
        <taxon>Tracheophyta</taxon>
        <taxon>Spermatophyta</taxon>
        <taxon>Magnoliopsida</taxon>
        <taxon>eudicotyledons</taxon>
        <taxon>Gunneridae</taxon>
        <taxon>Pentapetalae</taxon>
        <taxon>rosids</taxon>
        <taxon>fabids</taxon>
        <taxon>Fabales</taxon>
        <taxon>Fabaceae</taxon>
        <taxon>Papilionoideae</taxon>
        <taxon>50 kb inversion clade</taxon>
        <taxon>NPAAA clade</taxon>
        <taxon>indigoferoid/millettioid clade</taxon>
        <taxon>Phaseoleae</taxon>
        <taxon>Glycine</taxon>
        <taxon>Glycine subgen. Soja</taxon>
    </lineage>
</organism>
<dbReference type="EMBL" id="QZWG01000014">
    <property type="protein sequence ID" value="RZB67760.1"/>
    <property type="molecule type" value="Genomic_DNA"/>
</dbReference>
<evidence type="ECO:0000256" key="1">
    <source>
        <dbReference type="SAM" id="SignalP"/>
    </source>
</evidence>
<feature type="chain" id="PRO_5019379559" evidence="1">
    <location>
        <begin position="19"/>
        <end position="214"/>
    </location>
</feature>
<proteinExistence type="predicted"/>